<evidence type="ECO:0000313" key="2">
    <source>
        <dbReference type="EMBL" id="SED37644.1"/>
    </source>
</evidence>
<organism evidence="2 3">
    <name type="scientific">Amycolatopsis tolypomycina</name>
    <dbReference type="NCBI Taxonomy" id="208445"/>
    <lineage>
        <taxon>Bacteria</taxon>
        <taxon>Bacillati</taxon>
        <taxon>Actinomycetota</taxon>
        <taxon>Actinomycetes</taxon>
        <taxon>Pseudonocardiales</taxon>
        <taxon>Pseudonocardiaceae</taxon>
        <taxon>Amycolatopsis</taxon>
    </lineage>
</organism>
<dbReference type="EMBL" id="FNSO01000004">
    <property type="protein sequence ID" value="SED37644.1"/>
    <property type="molecule type" value="Genomic_DNA"/>
</dbReference>
<evidence type="ECO:0000313" key="3">
    <source>
        <dbReference type="Proteomes" id="UP000199622"/>
    </source>
</evidence>
<gene>
    <name evidence="2" type="ORF">SAMN04489727_7620</name>
</gene>
<keyword evidence="1" id="KW-1133">Transmembrane helix</keyword>
<dbReference type="Proteomes" id="UP000199622">
    <property type="component" value="Unassembled WGS sequence"/>
</dbReference>
<keyword evidence="1" id="KW-0472">Membrane</keyword>
<dbReference type="AlphaFoldDB" id="A0A1H5A752"/>
<feature type="transmembrane region" description="Helical" evidence="1">
    <location>
        <begin position="79"/>
        <end position="100"/>
    </location>
</feature>
<dbReference type="STRING" id="208445.SAMN04489727_7620"/>
<reference evidence="3" key="1">
    <citation type="submission" date="2016-10" db="EMBL/GenBank/DDBJ databases">
        <authorList>
            <person name="Varghese N."/>
            <person name="Submissions S."/>
        </authorList>
    </citation>
    <scope>NUCLEOTIDE SEQUENCE [LARGE SCALE GENOMIC DNA]</scope>
    <source>
        <strain evidence="3">DSM 44544</strain>
    </source>
</reference>
<sequence length="144" mass="14703">MGFEFPFGCVAATAAVIVADLAGATGHPWYALVTLGAVVLAFAYRSPLPAAAGVTAVAWALHTGFVLGRLGELTFDAQAALAALVLASALVTGALARAAVSTAQSRVSTLQTRVSSIPARVSSVPVRESSVRVREFAGRVLRVP</sequence>
<keyword evidence="3" id="KW-1185">Reference proteome</keyword>
<keyword evidence="1" id="KW-0812">Transmembrane</keyword>
<accession>A0A1H5A752</accession>
<name>A0A1H5A752_9PSEU</name>
<feature type="transmembrane region" description="Helical" evidence="1">
    <location>
        <begin position="48"/>
        <end position="67"/>
    </location>
</feature>
<proteinExistence type="predicted"/>
<protein>
    <submittedName>
        <fullName evidence="2">Uncharacterized protein</fullName>
    </submittedName>
</protein>
<evidence type="ECO:0000256" key="1">
    <source>
        <dbReference type="SAM" id="Phobius"/>
    </source>
</evidence>